<sequence length="319" mass="37888">MKAFIFVALVACVAARGFDADTLRLTKERTLLTRPVVDDLLLKEKLGQRYPVEKTIVGEGINSVVVPIDQEQILREIYNVDRLLTFEEIYNTELFREYLAIPLFREYIQYPVFQRYVASVYFQRFWQIPAFQQYFLNPVYFYKYIYPLVQLFTTEYNLPYQVPYGQDVYGRDILGRQSYDDLIVKNKNVLPYVYGQQDVISSRYGLPTISGQYYPTVSQGVNYKFLLDKIYKNLYLNQEVAEVKPYYYTPEVYQTIRDIPTINRRDVYTPYINRLVQGERYNLINKLYNQLYNQEIPAIRENTVYDRLPIQQVLGNVVA</sequence>
<dbReference type="Proteomes" id="UP001642540">
    <property type="component" value="Unassembled WGS sequence"/>
</dbReference>
<proteinExistence type="predicted"/>
<feature type="signal peptide" evidence="1">
    <location>
        <begin position="1"/>
        <end position="15"/>
    </location>
</feature>
<evidence type="ECO:0000313" key="2">
    <source>
        <dbReference type="EMBL" id="CAL8102777.1"/>
    </source>
</evidence>
<keyword evidence="3" id="KW-1185">Reference proteome</keyword>
<comment type="caution">
    <text evidence="2">The sequence shown here is derived from an EMBL/GenBank/DDBJ whole genome shotgun (WGS) entry which is preliminary data.</text>
</comment>
<gene>
    <name evidence="2" type="ORF">ODALV1_LOCUS11246</name>
</gene>
<name>A0ABP1QKH1_9HEXA</name>
<evidence type="ECO:0000313" key="3">
    <source>
        <dbReference type="Proteomes" id="UP001642540"/>
    </source>
</evidence>
<protein>
    <recommendedName>
        <fullName evidence="4">Hexamerin</fullName>
    </recommendedName>
</protein>
<dbReference type="EMBL" id="CAXLJM020000034">
    <property type="protein sequence ID" value="CAL8102777.1"/>
    <property type="molecule type" value="Genomic_DNA"/>
</dbReference>
<organism evidence="2 3">
    <name type="scientific">Orchesella dallaii</name>
    <dbReference type="NCBI Taxonomy" id="48710"/>
    <lineage>
        <taxon>Eukaryota</taxon>
        <taxon>Metazoa</taxon>
        <taxon>Ecdysozoa</taxon>
        <taxon>Arthropoda</taxon>
        <taxon>Hexapoda</taxon>
        <taxon>Collembola</taxon>
        <taxon>Entomobryomorpha</taxon>
        <taxon>Entomobryoidea</taxon>
        <taxon>Orchesellidae</taxon>
        <taxon>Orchesellinae</taxon>
        <taxon>Orchesella</taxon>
    </lineage>
</organism>
<keyword evidence="1" id="KW-0732">Signal</keyword>
<evidence type="ECO:0000256" key="1">
    <source>
        <dbReference type="SAM" id="SignalP"/>
    </source>
</evidence>
<reference evidence="2 3" key="1">
    <citation type="submission" date="2024-08" db="EMBL/GenBank/DDBJ databases">
        <authorList>
            <person name="Cucini C."/>
            <person name="Frati F."/>
        </authorList>
    </citation>
    <scope>NUCLEOTIDE SEQUENCE [LARGE SCALE GENOMIC DNA]</scope>
</reference>
<accession>A0ABP1QKH1</accession>
<feature type="chain" id="PRO_5045312435" description="Hexamerin" evidence="1">
    <location>
        <begin position="16"/>
        <end position="319"/>
    </location>
</feature>
<evidence type="ECO:0008006" key="4">
    <source>
        <dbReference type="Google" id="ProtNLM"/>
    </source>
</evidence>